<gene>
    <name evidence="1" type="ORF">WJX72_008035</name>
</gene>
<keyword evidence="2" id="KW-1185">Reference proteome</keyword>
<proteinExistence type="predicted"/>
<dbReference type="EMBL" id="JALJOR010000002">
    <property type="protein sequence ID" value="KAK9824134.1"/>
    <property type="molecule type" value="Genomic_DNA"/>
</dbReference>
<dbReference type="AlphaFoldDB" id="A0AAW1QRR5"/>
<name>A0AAW1QRR5_9CHLO</name>
<protein>
    <submittedName>
        <fullName evidence="1">Uncharacterized protein</fullName>
    </submittedName>
</protein>
<accession>A0AAW1QRR5</accession>
<evidence type="ECO:0000313" key="1">
    <source>
        <dbReference type="EMBL" id="KAK9824134.1"/>
    </source>
</evidence>
<sequence>MGDVEVCDSLEETLCNWLHKHSSLIVVNFEYVFGCNNFITKITFCEDDQHKGFSSYQRHNKPPDVTTVVEAFCEMATANLKGNRYNTAAMDRREALFSQRRQDVQLATAKLEKVFPEKVVVDEPRMMTELWQAVGDVLDRHVADTSGPAHHEVQRIIANEIHRDARLILVDFEYDVGVRGFEYHTKIVYNDDKVHKRFYYQQGQPQPPDVTKVVEAFCELAPAYLKGDTDAAPGASNSAA</sequence>
<dbReference type="Proteomes" id="UP001489004">
    <property type="component" value="Unassembled WGS sequence"/>
</dbReference>
<evidence type="ECO:0000313" key="2">
    <source>
        <dbReference type="Proteomes" id="UP001489004"/>
    </source>
</evidence>
<reference evidence="1 2" key="1">
    <citation type="journal article" date="2024" name="Nat. Commun.">
        <title>Phylogenomics reveals the evolutionary origins of lichenization in chlorophyte algae.</title>
        <authorList>
            <person name="Puginier C."/>
            <person name="Libourel C."/>
            <person name="Otte J."/>
            <person name="Skaloud P."/>
            <person name="Haon M."/>
            <person name="Grisel S."/>
            <person name="Petersen M."/>
            <person name="Berrin J.G."/>
            <person name="Delaux P.M."/>
            <person name="Dal Grande F."/>
            <person name="Keller J."/>
        </authorList>
    </citation>
    <scope>NUCLEOTIDE SEQUENCE [LARGE SCALE GENOMIC DNA]</scope>
    <source>
        <strain evidence="1 2">SAG 2043</strain>
    </source>
</reference>
<organism evidence="1 2">
    <name type="scientific">[Myrmecia] bisecta</name>
    <dbReference type="NCBI Taxonomy" id="41462"/>
    <lineage>
        <taxon>Eukaryota</taxon>
        <taxon>Viridiplantae</taxon>
        <taxon>Chlorophyta</taxon>
        <taxon>core chlorophytes</taxon>
        <taxon>Trebouxiophyceae</taxon>
        <taxon>Trebouxiales</taxon>
        <taxon>Trebouxiaceae</taxon>
        <taxon>Myrmecia</taxon>
    </lineage>
</organism>
<comment type="caution">
    <text evidence="1">The sequence shown here is derived from an EMBL/GenBank/DDBJ whole genome shotgun (WGS) entry which is preliminary data.</text>
</comment>